<dbReference type="Proteomes" id="UP000321039">
    <property type="component" value="Unassembled WGS sequence"/>
</dbReference>
<sequence length="174" mass="19362">MKPSGNPLVKMFWGINTALIALLVYEAVYFMFLGSVEAEVSSDYPGDSAALARIGSQAGPLEDYQEAVDRSLFNWQREPLGATDEMVDATFSDGVWELIGLVDTGVSTYALFNDSRGERQFKLEQGTEVDGWEISRITPEEVTLVNGVEEKVFRLSLENIPPKHNNRQSSAHRD</sequence>
<evidence type="ECO:0000313" key="2">
    <source>
        <dbReference type="EMBL" id="TXS91220.1"/>
    </source>
</evidence>
<keyword evidence="1" id="KW-0812">Transmembrane</keyword>
<reference evidence="2 3" key="1">
    <citation type="submission" date="2019-08" db="EMBL/GenBank/DDBJ databases">
        <title>Parahaliea maris sp. nov., isolated from the surface seawater.</title>
        <authorList>
            <person name="Liu Y."/>
        </authorList>
    </citation>
    <scope>NUCLEOTIDE SEQUENCE [LARGE SCALE GENOMIC DNA]</scope>
    <source>
        <strain evidence="2 3">HSLHS9</strain>
    </source>
</reference>
<evidence type="ECO:0008006" key="4">
    <source>
        <dbReference type="Google" id="ProtNLM"/>
    </source>
</evidence>
<evidence type="ECO:0000313" key="3">
    <source>
        <dbReference type="Proteomes" id="UP000321039"/>
    </source>
</evidence>
<keyword evidence="3" id="KW-1185">Reference proteome</keyword>
<dbReference type="RefSeq" id="WP_148069455.1">
    <property type="nucleotide sequence ID" value="NZ_VRZA01000006.1"/>
</dbReference>
<protein>
    <recommendedName>
        <fullName evidence="4">Type II secretion system protein GspC N-terminal domain-containing protein</fullName>
    </recommendedName>
</protein>
<accession>A0A5C8ZU98</accession>
<feature type="transmembrane region" description="Helical" evidence="1">
    <location>
        <begin position="12"/>
        <end position="32"/>
    </location>
</feature>
<dbReference type="AlphaFoldDB" id="A0A5C8ZU98"/>
<keyword evidence="1" id="KW-0472">Membrane</keyword>
<name>A0A5C8ZU98_9GAMM</name>
<organism evidence="2 3">
    <name type="scientific">Parahaliea maris</name>
    <dbReference type="NCBI Taxonomy" id="2716870"/>
    <lineage>
        <taxon>Bacteria</taxon>
        <taxon>Pseudomonadati</taxon>
        <taxon>Pseudomonadota</taxon>
        <taxon>Gammaproteobacteria</taxon>
        <taxon>Cellvibrionales</taxon>
        <taxon>Halieaceae</taxon>
        <taxon>Parahaliea</taxon>
    </lineage>
</organism>
<gene>
    <name evidence="2" type="ORF">FV139_15875</name>
</gene>
<comment type="caution">
    <text evidence="2">The sequence shown here is derived from an EMBL/GenBank/DDBJ whole genome shotgun (WGS) entry which is preliminary data.</text>
</comment>
<evidence type="ECO:0000256" key="1">
    <source>
        <dbReference type="SAM" id="Phobius"/>
    </source>
</evidence>
<proteinExistence type="predicted"/>
<keyword evidence="1" id="KW-1133">Transmembrane helix</keyword>
<dbReference type="EMBL" id="VRZA01000006">
    <property type="protein sequence ID" value="TXS91220.1"/>
    <property type="molecule type" value="Genomic_DNA"/>
</dbReference>